<dbReference type="STRING" id="60175.A0A1V6Y9W1"/>
<evidence type="ECO:0000313" key="2">
    <source>
        <dbReference type="Proteomes" id="UP000191691"/>
    </source>
</evidence>
<organism evidence="1 2">
    <name type="scientific">Penicillium nalgiovense</name>
    <dbReference type="NCBI Taxonomy" id="60175"/>
    <lineage>
        <taxon>Eukaryota</taxon>
        <taxon>Fungi</taxon>
        <taxon>Dikarya</taxon>
        <taxon>Ascomycota</taxon>
        <taxon>Pezizomycotina</taxon>
        <taxon>Eurotiomycetes</taxon>
        <taxon>Eurotiomycetidae</taxon>
        <taxon>Eurotiales</taxon>
        <taxon>Aspergillaceae</taxon>
        <taxon>Penicillium</taxon>
    </lineage>
</organism>
<keyword evidence="2" id="KW-1185">Reference proteome</keyword>
<name>A0A1V6Y9W1_PENNA</name>
<reference evidence="2" key="1">
    <citation type="journal article" date="2017" name="Nat. Microbiol.">
        <title>Global analysis of biosynthetic gene clusters reveals vast potential of secondary metabolite production in Penicillium species.</title>
        <authorList>
            <person name="Nielsen J.C."/>
            <person name="Grijseels S."/>
            <person name="Prigent S."/>
            <person name="Ji B."/>
            <person name="Dainat J."/>
            <person name="Nielsen K.F."/>
            <person name="Frisvad J.C."/>
            <person name="Workman M."/>
            <person name="Nielsen J."/>
        </authorList>
    </citation>
    <scope>NUCLEOTIDE SEQUENCE [LARGE SCALE GENOMIC DNA]</scope>
    <source>
        <strain evidence="2">IBT 13039</strain>
    </source>
</reference>
<accession>A0A1V6Y9W1</accession>
<dbReference type="Proteomes" id="UP000191691">
    <property type="component" value="Unassembled WGS sequence"/>
</dbReference>
<gene>
    <name evidence="1" type="ORF">PENNAL_c0029G10281</name>
</gene>
<sequence length="108" mass="12393">MAADMHEPAVSMQEAAEVVAWLKCDTAIHNRVRYLISQDGHEIYITVASFDKTYIQWLRSKRAISLPKGSFLTMTRYGPWLINRAEEIRGKMHFIIYEAAARSSMTTV</sequence>
<comment type="caution">
    <text evidence="1">The sequence shown here is derived from an EMBL/GenBank/DDBJ whole genome shotgun (WGS) entry which is preliminary data.</text>
</comment>
<dbReference type="AlphaFoldDB" id="A0A1V6Y9W1"/>
<protein>
    <submittedName>
        <fullName evidence="1">Uncharacterized protein</fullName>
    </submittedName>
</protein>
<dbReference type="EMBL" id="MOOB01000029">
    <property type="protein sequence ID" value="OQE84114.1"/>
    <property type="molecule type" value="Genomic_DNA"/>
</dbReference>
<evidence type="ECO:0000313" key="1">
    <source>
        <dbReference type="EMBL" id="OQE84114.1"/>
    </source>
</evidence>
<proteinExistence type="predicted"/>